<dbReference type="Proteomes" id="UP000334990">
    <property type="component" value="Unassembled WGS sequence"/>
</dbReference>
<dbReference type="InterPro" id="IPR003115">
    <property type="entry name" value="ParB_N"/>
</dbReference>
<feature type="compositionally biased region" description="Basic and acidic residues" evidence="1">
    <location>
        <begin position="162"/>
        <end position="181"/>
    </location>
</feature>
<dbReference type="SUPFAM" id="SSF110849">
    <property type="entry name" value="ParB/Sulfiredoxin"/>
    <property type="match status" value="1"/>
</dbReference>
<keyword evidence="4" id="KW-1185">Reference proteome</keyword>
<sequence length="316" mass="33962">MIRAPDSPAGGLDGPSLVQLASLRPADSPRLAGEDADHLIRLAGLETALPPILVHRQTMRVIDGMHRLRAAAMRGQDTIEVRFFDGSEADAFVRAVQENVAHGLPLSLADRKAAAERIIASHPMLSDRAIAACAGLAAKTVGAVRRRSNADSPQSNQPGRRLGVDGRVRPLDGGDGRRRASEVIAANPDASIREIARAAGVSLGTAHDVRHRLLRGADPERPPRPPRKPPAPPRPEPKDSPSILQTLRKDPSLRLTDPGRELLRLLHSRSIAVGDWRDLVDAVPAHCADSVAQLARDCAEAWGQFASELQRREDSG</sequence>
<accession>A0A5M3VMH5</accession>
<feature type="region of interest" description="Disordered" evidence="1">
    <location>
        <begin position="214"/>
        <end position="244"/>
    </location>
</feature>
<dbReference type="OrthoDB" id="3701787at2"/>
<dbReference type="SMART" id="SM00470">
    <property type="entry name" value="ParB"/>
    <property type="match status" value="1"/>
</dbReference>
<dbReference type="EMBL" id="BLAD01000035">
    <property type="protein sequence ID" value="GER97974.1"/>
    <property type="molecule type" value="Genomic_DNA"/>
</dbReference>
<evidence type="ECO:0000256" key="1">
    <source>
        <dbReference type="SAM" id="MobiDB-lite"/>
    </source>
</evidence>
<dbReference type="Gene3D" id="3.90.1530.10">
    <property type="entry name" value="Conserved hypothetical protein from pyrococcus furiosus pfu- 392566-001, ParB domain"/>
    <property type="match status" value="1"/>
</dbReference>
<evidence type="ECO:0000259" key="2">
    <source>
        <dbReference type="SMART" id="SM00470"/>
    </source>
</evidence>
<evidence type="ECO:0000313" key="4">
    <source>
        <dbReference type="Proteomes" id="UP000334990"/>
    </source>
</evidence>
<dbReference type="AlphaFoldDB" id="A0A5M3VMH5"/>
<protein>
    <recommendedName>
        <fullName evidence="2">ParB-like N-terminal domain-containing protein</fullName>
    </recommendedName>
</protein>
<name>A0A5M3VMH5_9ACTN</name>
<reference evidence="3 4" key="1">
    <citation type="submission" date="2019-10" db="EMBL/GenBank/DDBJ databases">
        <title>Whole genome shotgun sequence of Acrocarpospora corrugata NBRC 13972.</title>
        <authorList>
            <person name="Ichikawa N."/>
            <person name="Kimura A."/>
            <person name="Kitahashi Y."/>
            <person name="Komaki H."/>
            <person name="Oguchi A."/>
        </authorList>
    </citation>
    <scope>NUCLEOTIDE SEQUENCE [LARGE SCALE GENOMIC DNA]</scope>
    <source>
        <strain evidence="3 4">NBRC 13972</strain>
    </source>
</reference>
<evidence type="ECO:0000313" key="3">
    <source>
        <dbReference type="EMBL" id="GER97974.1"/>
    </source>
</evidence>
<organism evidence="3 4">
    <name type="scientific">Acrocarpospora corrugata</name>
    <dbReference type="NCBI Taxonomy" id="35763"/>
    <lineage>
        <taxon>Bacteria</taxon>
        <taxon>Bacillati</taxon>
        <taxon>Actinomycetota</taxon>
        <taxon>Actinomycetes</taxon>
        <taxon>Streptosporangiales</taxon>
        <taxon>Streptosporangiaceae</taxon>
        <taxon>Acrocarpospora</taxon>
    </lineage>
</organism>
<comment type="caution">
    <text evidence="3">The sequence shown here is derived from an EMBL/GenBank/DDBJ whole genome shotgun (WGS) entry which is preliminary data.</text>
</comment>
<proteinExistence type="predicted"/>
<feature type="domain" description="ParB-like N-terminal" evidence="2">
    <location>
        <begin position="16"/>
        <end position="100"/>
    </location>
</feature>
<feature type="region of interest" description="Disordered" evidence="1">
    <location>
        <begin position="144"/>
        <end position="182"/>
    </location>
</feature>
<gene>
    <name evidence="3" type="ORF">Acor_00360</name>
</gene>
<dbReference type="InterPro" id="IPR036086">
    <property type="entry name" value="ParB/Sulfiredoxin_sf"/>
</dbReference>